<evidence type="ECO:0000313" key="3">
    <source>
        <dbReference type="Proteomes" id="UP001457282"/>
    </source>
</evidence>
<dbReference type="InterPro" id="IPR029480">
    <property type="entry name" value="Transpos_assoc"/>
</dbReference>
<accession>A0AAW1XT87</accession>
<evidence type="ECO:0000259" key="1">
    <source>
        <dbReference type="Pfam" id="PF13963"/>
    </source>
</evidence>
<dbReference type="EMBL" id="JBEDUW010000003">
    <property type="protein sequence ID" value="KAK9939938.1"/>
    <property type="molecule type" value="Genomic_DNA"/>
</dbReference>
<feature type="domain" description="Transposase-associated" evidence="1">
    <location>
        <begin position="3"/>
        <end position="76"/>
    </location>
</feature>
<dbReference type="AlphaFoldDB" id="A0AAW1XT87"/>
<gene>
    <name evidence="2" type="ORF">M0R45_016618</name>
</gene>
<dbReference type="Proteomes" id="UP001457282">
    <property type="component" value="Unassembled WGS sequence"/>
</dbReference>
<proteinExistence type="predicted"/>
<sequence>MDRKWIKNPNRLSDEYKRGVQSFLEVASKHVNAKGKTKCPCIKCLNHDGQTLSVVKIHLRNYGISTSYDIWTSHGETVRQRSQIPSPPMAEQVDGANDIVHNILNDAFPHTDMDHMGQDLAEDEILRGNEDVMDDDHVSHGMRVNDDQYEKLMAEA</sequence>
<evidence type="ECO:0000313" key="2">
    <source>
        <dbReference type="EMBL" id="KAK9939938.1"/>
    </source>
</evidence>
<dbReference type="Pfam" id="PF13963">
    <property type="entry name" value="Transpos_assoc"/>
    <property type="match status" value="1"/>
</dbReference>
<comment type="caution">
    <text evidence="2">The sequence shown here is derived from an EMBL/GenBank/DDBJ whole genome shotgun (WGS) entry which is preliminary data.</text>
</comment>
<reference evidence="2 3" key="1">
    <citation type="journal article" date="2023" name="G3 (Bethesda)">
        <title>A chromosome-length genome assembly and annotation of blackberry (Rubus argutus, cv. 'Hillquist').</title>
        <authorList>
            <person name="Bruna T."/>
            <person name="Aryal R."/>
            <person name="Dudchenko O."/>
            <person name="Sargent D.J."/>
            <person name="Mead D."/>
            <person name="Buti M."/>
            <person name="Cavallini A."/>
            <person name="Hytonen T."/>
            <person name="Andres J."/>
            <person name="Pham M."/>
            <person name="Weisz D."/>
            <person name="Mascagni F."/>
            <person name="Usai G."/>
            <person name="Natali L."/>
            <person name="Bassil N."/>
            <person name="Fernandez G.E."/>
            <person name="Lomsadze A."/>
            <person name="Armour M."/>
            <person name="Olukolu B."/>
            <person name="Poorten T."/>
            <person name="Britton C."/>
            <person name="Davik J."/>
            <person name="Ashrafi H."/>
            <person name="Aiden E.L."/>
            <person name="Borodovsky M."/>
            <person name="Worthington M."/>
        </authorList>
    </citation>
    <scope>NUCLEOTIDE SEQUENCE [LARGE SCALE GENOMIC DNA]</scope>
    <source>
        <strain evidence="2">PI 553951</strain>
    </source>
</reference>
<organism evidence="2 3">
    <name type="scientific">Rubus argutus</name>
    <name type="common">Southern blackberry</name>
    <dbReference type="NCBI Taxonomy" id="59490"/>
    <lineage>
        <taxon>Eukaryota</taxon>
        <taxon>Viridiplantae</taxon>
        <taxon>Streptophyta</taxon>
        <taxon>Embryophyta</taxon>
        <taxon>Tracheophyta</taxon>
        <taxon>Spermatophyta</taxon>
        <taxon>Magnoliopsida</taxon>
        <taxon>eudicotyledons</taxon>
        <taxon>Gunneridae</taxon>
        <taxon>Pentapetalae</taxon>
        <taxon>rosids</taxon>
        <taxon>fabids</taxon>
        <taxon>Rosales</taxon>
        <taxon>Rosaceae</taxon>
        <taxon>Rosoideae</taxon>
        <taxon>Rosoideae incertae sedis</taxon>
        <taxon>Rubus</taxon>
    </lineage>
</organism>
<protein>
    <recommendedName>
        <fullName evidence="1">Transposase-associated domain-containing protein</fullName>
    </recommendedName>
</protein>
<name>A0AAW1XT87_RUBAR</name>
<keyword evidence="3" id="KW-1185">Reference proteome</keyword>